<dbReference type="InterPro" id="IPR050599">
    <property type="entry name" value="VDCC_alpha-1_subunit"/>
</dbReference>
<reference evidence="13" key="1">
    <citation type="submission" date="2020-05" db="EMBL/GenBank/DDBJ databases">
        <title>The draft genome sequence of Maribacter sp. ANRC-HE7.</title>
        <authorList>
            <person name="Mu L."/>
        </authorList>
    </citation>
    <scope>NUCLEOTIDE SEQUENCE</scope>
    <source>
        <strain evidence="13">ANRC-HE7</strain>
    </source>
</reference>
<evidence type="ECO:0000256" key="9">
    <source>
        <dbReference type="ARBA" id="ARBA00023180"/>
    </source>
</evidence>
<keyword evidence="10" id="KW-0407">Ion channel</keyword>
<dbReference type="InterPro" id="IPR005821">
    <property type="entry name" value="Ion_trans_dom"/>
</dbReference>
<dbReference type="Gene3D" id="1.10.287.70">
    <property type="match status" value="1"/>
</dbReference>
<keyword evidence="7" id="KW-0406">Ion transport</keyword>
<feature type="transmembrane region" description="Helical" evidence="11">
    <location>
        <begin position="136"/>
        <end position="157"/>
    </location>
</feature>
<dbReference type="Pfam" id="PF00520">
    <property type="entry name" value="Ion_trans"/>
    <property type="match status" value="1"/>
</dbReference>
<evidence type="ECO:0000256" key="6">
    <source>
        <dbReference type="ARBA" id="ARBA00022989"/>
    </source>
</evidence>
<dbReference type="InterPro" id="IPR027359">
    <property type="entry name" value="Volt_channel_dom_sf"/>
</dbReference>
<gene>
    <name evidence="13" type="ORF">HPE56_07490</name>
</gene>
<keyword evidence="5" id="KW-0851">Voltage-gated channel</keyword>
<evidence type="ECO:0000313" key="14">
    <source>
        <dbReference type="Proteomes" id="UP001166021"/>
    </source>
</evidence>
<evidence type="ECO:0000256" key="7">
    <source>
        <dbReference type="ARBA" id="ARBA00023065"/>
    </source>
</evidence>
<sequence length="261" mass="30045">MVKRLFLNDRFILGLILLNSVILFIGAYFPSENDKYVLAIIDNLITTLFILELVFKCSEFGFKGYFGSNWNKLDFVLIILSIPALITFIFNLDIVDFSFLLVFRIMRVFKAFRFIKFIPNVGELVAGVQRALKASVFVFLGFAVYIFIIGVLSFYLFQNSGSEYFKNPIVSLYSTFKIFTVEGWFEIPEQIIVNYSKTATFFTYLYFIFVVLTGGIFGLSIVNSIFVDAMVSDNNDELEKKIDKLDSKINEILTKINNHET</sequence>
<keyword evidence="2" id="KW-0813">Transport</keyword>
<organism evidence="13 14">
    <name type="scientific">Maribacter aquimaris</name>
    <dbReference type="NCBI Taxonomy" id="2737171"/>
    <lineage>
        <taxon>Bacteria</taxon>
        <taxon>Pseudomonadati</taxon>
        <taxon>Bacteroidota</taxon>
        <taxon>Flavobacteriia</taxon>
        <taxon>Flavobacteriales</taxon>
        <taxon>Flavobacteriaceae</taxon>
        <taxon>Maribacter</taxon>
    </lineage>
</organism>
<name>A0ABR7V1Q6_9FLAO</name>
<dbReference type="RefSeq" id="WP_188243144.1">
    <property type="nucleotide sequence ID" value="NZ_JABTCF010000003.1"/>
</dbReference>
<evidence type="ECO:0000256" key="8">
    <source>
        <dbReference type="ARBA" id="ARBA00023136"/>
    </source>
</evidence>
<feature type="transmembrane region" description="Helical" evidence="11">
    <location>
        <begin position="12"/>
        <end position="29"/>
    </location>
</feature>
<evidence type="ECO:0000256" key="4">
    <source>
        <dbReference type="ARBA" id="ARBA00022837"/>
    </source>
</evidence>
<accession>A0ABR7V1Q6</accession>
<keyword evidence="14" id="KW-1185">Reference proteome</keyword>
<proteinExistence type="predicted"/>
<feature type="domain" description="Ion transport" evidence="12">
    <location>
        <begin position="9"/>
        <end position="233"/>
    </location>
</feature>
<evidence type="ECO:0000256" key="2">
    <source>
        <dbReference type="ARBA" id="ARBA00022448"/>
    </source>
</evidence>
<keyword evidence="8 11" id="KW-0472">Membrane</keyword>
<evidence type="ECO:0000256" key="1">
    <source>
        <dbReference type="ARBA" id="ARBA00004141"/>
    </source>
</evidence>
<dbReference type="PANTHER" id="PTHR45628:SF7">
    <property type="entry name" value="VOLTAGE-DEPENDENT CALCIUM CHANNEL TYPE A SUBUNIT ALPHA-1"/>
    <property type="match status" value="1"/>
</dbReference>
<dbReference type="SUPFAM" id="SSF81324">
    <property type="entry name" value="Voltage-gated potassium channels"/>
    <property type="match status" value="1"/>
</dbReference>
<evidence type="ECO:0000256" key="10">
    <source>
        <dbReference type="ARBA" id="ARBA00023303"/>
    </source>
</evidence>
<evidence type="ECO:0000259" key="12">
    <source>
        <dbReference type="Pfam" id="PF00520"/>
    </source>
</evidence>
<dbReference type="PANTHER" id="PTHR45628">
    <property type="entry name" value="VOLTAGE-DEPENDENT CALCIUM CHANNEL TYPE A SUBUNIT ALPHA-1"/>
    <property type="match status" value="1"/>
</dbReference>
<keyword evidence="6 11" id="KW-1133">Transmembrane helix</keyword>
<dbReference type="Gene3D" id="1.20.120.350">
    <property type="entry name" value="Voltage-gated potassium channels. Chain C"/>
    <property type="match status" value="1"/>
</dbReference>
<evidence type="ECO:0000256" key="11">
    <source>
        <dbReference type="SAM" id="Phobius"/>
    </source>
</evidence>
<feature type="transmembrane region" description="Helical" evidence="11">
    <location>
        <begin position="36"/>
        <end position="55"/>
    </location>
</feature>
<keyword evidence="4" id="KW-0106">Calcium</keyword>
<dbReference type="EMBL" id="JABTCF010000003">
    <property type="protein sequence ID" value="MBD0777631.1"/>
    <property type="molecule type" value="Genomic_DNA"/>
</dbReference>
<keyword evidence="3 11" id="KW-0812">Transmembrane</keyword>
<evidence type="ECO:0000256" key="5">
    <source>
        <dbReference type="ARBA" id="ARBA00022882"/>
    </source>
</evidence>
<protein>
    <submittedName>
        <fullName evidence="13">Ion transporter</fullName>
    </submittedName>
</protein>
<feature type="transmembrane region" description="Helical" evidence="11">
    <location>
        <begin position="75"/>
        <end position="103"/>
    </location>
</feature>
<dbReference type="Proteomes" id="UP001166021">
    <property type="component" value="Unassembled WGS sequence"/>
</dbReference>
<evidence type="ECO:0000313" key="13">
    <source>
        <dbReference type="EMBL" id="MBD0777631.1"/>
    </source>
</evidence>
<comment type="caution">
    <text evidence="13">The sequence shown here is derived from an EMBL/GenBank/DDBJ whole genome shotgun (WGS) entry which is preliminary data.</text>
</comment>
<feature type="transmembrane region" description="Helical" evidence="11">
    <location>
        <begin position="204"/>
        <end position="231"/>
    </location>
</feature>
<comment type="subcellular location">
    <subcellularLocation>
        <location evidence="1">Membrane</location>
        <topology evidence="1">Multi-pass membrane protein</topology>
    </subcellularLocation>
</comment>
<keyword evidence="9" id="KW-0325">Glycoprotein</keyword>
<evidence type="ECO:0000256" key="3">
    <source>
        <dbReference type="ARBA" id="ARBA00022692"/>
    </source>
</evidence>